<keyword evidence="2" id="KW-0547">Nucleotide-binding</keyword>
<dbReference type="EMBL" id="VFOU01000002">
    <property type="protein sequence ID" value="TQL72693.1"/>
    <property type="molecule type" value="Genomic_DNA"/>
</dbReference>
<dbReference type="OrthoDB" id="3787729at2"/>
<reference evidence="6 7" key="1">
    <citation type="submission" date="2019-06" db="EMBL/GenBank/DDBJ databases">
        <title>Sequencing the genomes of 1000 actinobacteria strains.</title>
        <authorList>
            <person name="Klenk H.-P."/>
        </authorList>
    </citation>
    <scope>NUCLEOTIDE SEQUENCE [LARGE SCALE GENOMIC DNA]</scope>
    <source>
        <strain evidence="6 7">DSM 24083</strain>
    </source>
</reference>
<dbReference type="RefSeq" id="WP_141866006.1">
    <property type="nucleotide sequence ID" value="NZ_BAABAN010000004.1"/>
</dbReference>
<comment type="caution">
    <text evidence="6">The sequence shown here is derived from an EMBL/GenBank/DDBJ whole genome shotgun (WGS) entry which is preliminary data.</text>
</comment>
<evidence type="ECO:0000256" key="3">
    <source>
        <dbReference type="ARBA" id="ARBA00022777"/>
    </source>
</evidence>
<dbReference type="Pfam" id="PF18085">
    <property type="entry name" value="Mak_N_cap"/>
    <property type="match status" value="1"/>
</dbReference>
<feature type="domain" description="Maltokinase N-terminal cap" evidence="5">
    <location>
        <begin position="20"/>
        <end position="99"/>
    </location>
</feature>
<dbReference type="GO" id="GO:0005524">
    <property type="term" value="F:ATP binding"/>
    <property type="evidence" value="ECO:0007669"/>
    <property type="project" value="UniProtKB-KW"/>
</dbReference>
<evidence type="ECO:0000313" key="7">
    <source>
        <dbReference type="Proteomes" id="UP000319746"/>
    </source>
</evidence>
<keyword evidence="4" id="KW-0067">ATP-binding</keyword>
<evidence type="ECO:0000256" key="2">
    <source>
        <dbReference type="ARBA" id="ARBA00022741"/>
    </source>
</evidence>
<keyword evidence="1" id="KW-0808">Transferase</keyword>
<name>A0A543AJC9_9MICC</name>
<evidence type="ECO:0000256" key="4">
    <source>
        <dbReference type="ARBA" id="ARBA00022840"/>
    </source>
</evidence>
<keyword evidence="3" id="KW-0418">Kinase</keyword>
<evidence type="ECO:0000313" key="6">
    <source>
        <dbReference type="EMBL" id="TQL72693.1"/>
    </source>
</evidence>
<proteinExistence type="predicted"/>
<evidence type="ECO:0000256" key="1">
    <source>
        <dbReference type="ARBA" id="ARBA00022679"/>
    </source>
</evidence>
<keyword evidence="7" id="KW-1185">Reference proteome</keyword>
<dbReference type="AlphaFoldDB" id="A0A543AJC9"/>
<protein>
    <recommendedName>
        <fullName evidence="5">Maltokinase N-terminal cap domain-containing protein</fullName>
    </recommendedName>
</protein>
<gene>
    <name evidence="6" type="ORF">FB556_1360</name>
</gene>
<dbReference type="Proteomes" id="UP000319746">
    <property type="component" value="Unassembled WGS sequence"/>
</dbReference>
<dbReference type="GO" id="GO:0016301">
    <property type="term" value="F:kinase activity"/>
    <property type="evidence" value="ECO:0007669"/>
    <property type="project" value="UniProtKB-KW"/>
</dbReference>
<sequence length="200" mass="22444">MATIYTAELTPSKKEFVTAWLDKQFWGGTGEPELIGTYRFDDTSGEVGFEGFVVKREDRILHLPITYRAAPLDGADDYLITKMQHSVLGERWAYDAMADPVGIHMLNQALAGEIQQAEYHFYNEDGQYLGSEDSDISIYIRGELPDEWGTVSVHHVLDPLDEDGGELRRLVGRWEDASATLFELTPPSKPQAESDSVISE</sequence>
<accession>A0A543AJC9</accession>
<dbReference type="InterPro" id="IPR040999">
    <property type="entry name" value="Mak_N_cap"/>
</dbReference>
<evidence type="ECO:0000259" key="5">
    <source>
        <dbReference type="Pfam" id="PF18085"/>
    </source>
</evidence>
<organism evidence="6 7">
    <name type="scientific">Enteractinococcus coprophilus</name>
    <dbReference type="NCBI Taxonomy" id="1027633"/>
    <lineage>
        <taxon>Bacteria</taxon>
        <taxon>Bacillati</taxon>
        <taxon>Actinomycetota</taxon>
        <taxon>Actinomycetes</taxon>
        <taxon>Micrococcales</taxon>
        <taxon>Micrococcaceae</taxon>
    </lineage>
</organism>